<dbReference type="Gene3D" id="3.30.450.20">
    <property type="entry name" value="PAS domain"/>
    <property type="match status" value="1"/>
</dbReference>
<dbReference type="CDD" id="cd00009">
    <property type="entry name" value="AAA"/>
    <property type="match status" value="1"/>
</dbReference>
<dbReference type="AlphaFoldDB" id="A0A109J3T4"/>
<dbReference type="InterPro" id="IPR027417">
    <property type="entry name" value="P-loop_NTPase"/>
</dbReference>
<dbReference type="PROSITE" id="PS00675">
    <property type="entry name" value="SIGMA54_INTERACT_1"/>
    <property type="match status" value="1"/>
</dbReference>
<evidence type="ECO:0000256" key="1">
    <source>
        <dbReference type="ARBA" id="ARBA00022741"/>
    </source>
</evidence>
<name>A0A109J3T4_9HYPH</name>
<accession>A0A109J3T4</accession>
<keyword evidence="3" id="KW-0805">Transcription regulation</keyword>
<evidence type="ECO:0000256" key="3">
    <source>
        <dbReference type="ARBA" id="ARBA00023015"/>
    </source>
</evidence>
<evidence type="ECO:0000313" key="7">
    <source>
        <dbReference type="Proteomes" id="UP000068164"/>
    </source>
</evidence>
<keyword evidence="7" id="KW-1185">Reference proteome</keyword>
<dbReference type="SMART" id="SM00382">
    <property type="entry name" value="AAA"/>
    <property type="match status" value="1"/>
</dbReference>
<dbReference type="EMBL" id="LNCD01000138">
    <property type="protein sequence ID" value="KWV41805.1"/>
    <property type="molecule type" value="Genomic_DNA"/>
</dbReference>
<dbReference type="InterPro" id="IPR009057">
    <property type="entry name" value="Homeodomain-like_sf"/>
</dbReference>
<dbReference type="GO" id="GO:0005524">
    <property type="term" value="F:ATP binding"/>
    <property type="evidence" value="ECO:0007669"/>
    <property type="project" value="UniProtKB-KW"/>
</dbReference>
<dbReference type="PANTHER" id="PTHR32071">
    <property type="entry name" value="TRANSCRIPTIONAL REGULATORY PROTEIN"/>
    <property type="match status" value="1"/>
</dbReference>
<dbReference type="InterPro" id="IPR025662">
    <property type="entry name" value="Sigma_54_int_dom_ATP-bd_1"/>
</dbReference>
<dbReference type="RefSeq" id="WP_062374961.1">
    <property type="nucleotide sequence ID" value="NZ_LNCD01000138.1"/>
</dbReference>
<dbReference type="OrthoDB" id="9805953at2"/>
<sequence length="467" mass="50445">MKFYGNDVATLSPRRLRPAFIDDPQMASFLEALPDGAALLEIDGTIKLVNTKLEVLLNLAKSAMVGTALGKHVKTAGPVMQKLAASLQQLKRIEVSGVLNSQRSVVASVSILRTSDGGAYGALLTMRESARATKAPGSEGFRFESELPLTEVAQYVETERLGDLLRRASKAIDRGSPVLLTGDSGTGKTEFARHLSLRSEADSTPFVHVNCGMLSAENFDIEMFGIEPGSELDASTRGKLGYVEAADGGILFLDQISDLPHSAQMKLVALLETQTFSRAGSSQRRRIRIRLVAATNEDLNALVEAGKFRKDLFYRISVVNIPLPTLAGDRELLDLLIERHLQRINQGRSPALKLSSGFRDRLLAHPYPGNMRELVNIIDNAAAAADDVALPEHFCVPLEGATSAGANPGAVEAASGAFMARSFKDLVHEFETWVLEKSIAENGSKRSAAKALGIDVATLVRKTKRIQ</sequence>
<dbReference type="Gene3D" id="1.10.10.60">
    <property type="entry name" value="Homeodomain-like"/>
    <property type="match status" value="1"/>
</dbReference>
<dbReference type="Gene3D" id="3.40.50.300">
    <property type="entry name" value="P-loop containing nucleotide triphosphate hydrolases"/>
    <property type="match status" value="1"/>
</dbReference>
<keyword evidence="1" id="KW-0547">Nucleotide-binding</keyword>
<dbReference type="GO" id="GO:0006355">
    <property type="term" value="P:regulation of DNA-templated transcription"/>
    <property type="evidence" value="ECO:0007669"/>
    <property type="project" value="InterPro"/>
</dbReference>
<dbReference type="PROSITE" id="PS00688">
    <property type="entry name" value="SIGMA54_INTERACT_3"/>
    <property type="match status" value="1"/>
</dbReference>
<dbReference type="InterPro" id="IPR058031">
    <property type="entry name" value="AAA_lid_NorR"/>
</dbReference>
<dbReference type="SUPFAM" id="SSF52540">
    <property type="entry name" value="P-loop containing nucleoside triphosphate hydrolases"/>
    <property type="match status" value="1"/>
</dbReference>
<dbReference type="Pfam" id="PF25601">
    <property type="entry name" value="AAA_lid_14"/>
    <property type="match status" value="1"/>
</dbReference>
<dbReference type="Proteomes" id="UP000068164">
    <property type="component" value="Unassembled WGS sequence"/>
</dbReference>
<comment type="caution">
    <text evidence="6">The sequence shown here is derived from an EMBL/GenBank/DDBJ whole genome shotgun (WGS) entry which is preliminary data.</text>
</comment>
<evidence type="ECO:0000259" key="5">
    <source>
        <dbReference type="PROSITE" id="PS50045"/>
    </source>
</evidence>
<organism evidence="6 7">
    <name type="scientific">Rhizobium altiplani</name>
    <dbReference type="NCBI Taxonomy" id="1864509"/>
    <lineage>
        <taxon>Bacteria</taxon>
        <taxon>Pseudomonadati</taxon>
        <taxon>Pseudomonadota</taxon>
        <taxon>Alphaproteobacteria</taxon>
        <taxon>Hyphomicrobiales</taxon>
        <taxon>Rhizobiaceae</taxon>
        <taxon>Rhizobium/Agrobacterium group</taxon>
        <taxon>Rhizobium</taxon>
    </lineage>
</organism>
<reference evidence="6 7" key="1">
    <citation type="submission" date="2015-11" db="EMBL/GenBank/DDBJ databases">
        <title>Draft Genome Sequence of the Strain BR 10423 (Rhizobium sp.) isolated from nodules of Mimosa pudica.</title>
        <authorList>
            <person name="Barauna A.C."/>
            <person name="Zilli J.E."/>
            <person name="Simoes-Araujo J.L."/>
            <person name="Reis V.M."/>
            <person name="James E.K."/>
            <person name="Reis F.B.Jr."/>
            <person name="Rouws L.F."/>
            <person name="Passos S.R."/>
            <person name="Gois S.R."/>
        </authorList>
    </citation>
    <scope>NUCLEOTIDE SEQUENCE [LARGE SCALE GENOMIC DNA]</scope>
    <source>
        <strain evidence="6 7">BR10423</strain>
    </source>
</reference>
<dbReference type="Gene3D" id="1.10.8.60">
    <property type="match status" value="1"/>
</dbReference>
<keyword evidence="2" id="KW-0067">ATP-binding</keyword>
<evidence type="ECO:0000256" key="4">
    <source>
        <dbReference type="ARBA" id="ARBA00023163"/>
    </source>
</evidence>
<dbReference type="InterPro" id="IPR025944">
    <property type="entry name" value="Sigma_54_int_dom_CS"/>
</dbReference>
<dbReference type="Pfam" id="PF00158">
    <property type="entry name" value="Sigma54_activat"/>
    <property type="match status" value="1"/>
</dbReference>
<evidence type="ECO:0000313" key="6">
    <source>
        <dbReference type="EMBL" id="KWV41805.1"/>
    </source>
</evidence>
<dbReference type="InterPro" id="IPR003593">
    <property type="entry name" value="AAA+_ATPase"/>
</dbReference>
<dbReference type="InterPro" id="IPR002078">
    <property type="entry name" value="Sigma_54_int"/>
</dbReference>
<evidence type="ECO:0000256" key="2">
    <source>
        <dbReference type="ARBA" id="ARBA00022840"/>
    </source>
</evidence>
<dbReference type="PROSITE" id="PS50045">
    <property type="entry name" value="SIGMA54_INTERACT_4"/>
    <property type="match status" value="1"/>
</dbReference>
<feature type="domain" description="Sigma-54 factor interaction" evidence="5">
    <location>
        <begin position="154"/>
        <end position="383"/>
    </location>
</feature>
<protein>
    <recommendedName>
        <fullName evidence="5">Sigma-54 factor interaction domain-containing protein</fullName>
    </recommendedName>
</protein>
<keyword evidence="4" id="KW-0804">Transcription</keyword>
<dbReference type="SUPFAM" id="SSF46689">
    <property type="entry name" value="Homeodomain-like"/>
    <property type="match status" value="1"/>
</dbReference>
<proteinExistence type="predicted"/>
<gene>
    <name evidence="6" type="ORF">AS026_21725</name>
</gene>